<accession>A0A821GZJ2</accession>
<sequence length="99" mass="11215">RYADGLEVWQLSAPSTINSNQDSNPKHCQVVKNRFDPGTVHILSNDLLWSVSSYGEMLWSIELPTKSTFKNLFLLSTSQYVIVGSIDSNINQLQITYYS</sequence>
<protein>
    <submittedName>
        <fullName evidence="1">Uncharacterized protein</fullName>
    </submittedName>
</protein>
<dbReference type="Proteomes" id="UP000663873">
    <property type="component" value="Unassembled WGS sequence"/>
</dbReference>
<reference evidence="1" key="1">
    <citation type="submission" date="2021-02" db="EMBL/GenBank/DDBJ databases">
        <authorList>
            <person name="Nowell W R."/>
        </authorList>
    </citation>
    <scope>NUCLEOTIDE SEQUENCE</scope>
</reference>
<feature type="non-terminal residue" evidence="1">
    <location>
        <position position="99"/>
    </location>
</feature>
<gene>
    <name evidence="1" type="ORF">UJA718_LOCUS35059</name>
</gene>
<comment type="caution">
    <text evidence="1">The sequence shown here is derived from an EMBL/GenBank/DDBJ whole genome shotgun (WGS) entry which is preliminary data.</text>
</comment>
<feature type="non-terminal residue" evidence="1">
    <location>
        <position position="1"/>
    </location>
</feature>
<dbReference type="EMBL" id="CAJOBP010032389">
    <property type="protein sequence ID" value="CAF4677348.1"/>
    <property type="molecule type" value="Genomic_DNA"/>
</dbReference>
<proteinExistence type="predicted"/>
<evidence type="ECO:0000313" key="2">
    <source>
        <dbReference type="Proteomes" id="UP000663873"/>
    </source>
</evidence>
<name>A0A821GZJ2_9BILA</name>
<keyword evidence="2" id="KW-1185">Reference proteome</keyword>
<dbReference type="AlphaFoldDB" id="A0A821GZJ2"/>
<organism evidence="1 2">
    <name type="scientific">Rotaria socialis</name>
    <dbReference type="NCBI Taxonomy" id="392032"/>
    <lineage>
        <taxon>Eukaryota</taxon>
        <taxon>Metazoa</taxon>
        <taxon>Spiralia</taxon>
        <taxon>Gnathifera</taxon>
        <taxon>Rotifera</taxon>
        <taxon>Eurotatoria</taxon>
        <taxon>Bdelloidea</taxon>
        <taxon>Philodinida</taxon>
        <taxon>Philodinidae</taxon>
        <taxon>Rotaria</taxon>
    </lineage>
</organism>
<evidence type="ECO:0000313" key="1">
    <source>
        <dbReference type="EMBL" id="CAF4677348.1"/>
    </source>
</evidence>